<protein>
    <submittedName>
        <fullName evidence="2">DUF2142 domain-containing protein</fullName>
    </submittedName>
</protein>
<feature type="transmembrane region" description="Helical" evidence="1">
    <location>
        <begin position="157"/>
        <end position="177"/>
    </location>
</feature>
<sequence>MKDKDSKPFWMLQYPERVFVFFASCFGVLFLLLVPPFQSPDEYAHFYRAYQISEGRMVAEVEYDYIGGYLPESLLTTAKGLSKGIPYPFAMGVSVDAHFNQHEKLTLSDFTSLLKLPVNSQQRVFLAFPNTASYSPIPYLPHQLGLMLGRLFNFSPILLFYVARAFNLLVWICLVALAIKTIPILKRVFFLLALTPMSLFIASTLSADAFTNAISFLIISVFVRYTCDNNKEIKVNDMLILGALSILLSLSKQGYGLMLFLFFLIPVDKMKTIKAGKYKHIKYLSVFIALISVNLAVAAFWSSVVRDIVMIPLSYAPNMSAHQQMNFILSHPLTYCSTIVNTFIRRHFYADQLIGVLGWLDTPMPTFIVYSYFMVLVVVSLIERDKLCVISKVKKILIFGTMLSTILAISTIGYLFWMPVGANSIDGIQGRYFIPVFPLLMLLLYNTAISNQSVIIKNIVFEKHVKIIEYLRNNETVVNLLVVSYSVFTLSCTLSVLFQRYWDHGGFRLD</sequence>
<evidence type="ECO:0000313" key="3">
    <source>
        <dbReference type="Proteomes" id="UP001196980"/>
    </source>
</evidence>
<gene>
    <name evidence="2" type="ORF">HWQ67_05405</name>
</gene>
<feature type="transmembrane region" description="Helical" evidence="1">
    <location>
        <begin position="283"/>
        <end position="304"/>
    </location>
</feature>
<organism evidence="2 3">
    <name type="scientific">Candidatus Magnetobacterium casense</name>
    <dbReference type="NCBI Taxonomy" id="1455061"/>
    <lineage>
        <taxon>Bacteria</taxon>
        <taxon>Pseudomonadati</taxon>
        <taxon>Nitrospirota</taxon>
        <taxon>Thermodesulfovibrionia</taxon>
        <taxon>Thermodesulfovibrionales</taxon>
        <taxon>Candidatus Magnetobacteriaceae</taxon>
        <taxon>Candidatus Magnetobacterium</taxon>
    </lineage>
</organism>
<keyword evidence="1" id="KW-0812">Transmembrane</keyword>
<feature type="transmembrane region" description="Helical" evidence="1">
    <location>
        <begin position="364"/>
        <end position="384"/>
    </location>
</feature>
<feature type="transmembrane region" description="Helical" evidence="1">
    <location>
        <begin position="432"/>
        <end position="456"/>
    </location>
</feature>
<keyword evidence="1" id="KW-1133">Transmembrane helix</keyword>
<evidence type="ECO:0000313" key="2">
    <source>
        <dbReference type="EMBL" id="MBV6341014.1"/>
    </source>
</evidence>
<feature type="transmembrane region" description="Helical" evidence="1">
    <location>
        <begin position="18"/>
        <end position="37"/>
    </location>
</feature>
<dbReference type="EMBL" id="JABXWD010000065">
    <property type="protein sequence ID" value="MBV6341014.1"/>
    <property type="molecule type" value="Genomic_DNA"/>
</dbReference>
<feature type="transmembrane region" description="Helical" evidence="1">
    <location>
        <begin position="325"/>
        <end position="344"/>
    </location>
</feature>
<feature type="transmembrane region" description="Helical" evidence="1">
    <location>
        <begin position="396"/>
        <end position="417"/>
    </location>
</feature>
<dbReference type="Proteomes" id="UP001196980">
    <property type="component" value="Unassembled WGS sequence"/>
</dbReference>
<dbReference type="Pfam" id="PF09913">
    <property type="entry name" value="DUF2142"/>
    <property type="match status" value="1"/>
</dbReference>
<accession>A0ABS6RWK2</accession>
<feature type="transmembrane region" description="Helical" evidence="1">
    <location>
        <begin position="477"/>
        <end position="498"/>
    </location>
</feature>
<feature type="transmembrane region" description="Helical" evidence="1">
    <location>
        <begin position="239"/>
        <end position="263"/>
    </location>
</feature>
<name>A0ABS6RWK2_9BACT</name>
<evidence type="ECO:0000256" key="1">
    <source>
        <dbReference type="SAM" id="Phobius"/>
    </source>
</evidence>
<comment type="caution">
    <text evidence="2">The sequence shown here is derived from an EMBL/GenBank/DDBJ whole genome shotgun (WGS) entry which is preliminary data.</text>
</comment>
<dbReference type="RefSeq" id="WP_218251627.1">
    <property type="nucleotide sequence ID" value="NZ_JABXWD010000065.1"/>
</dbReference>
<feature type="transmembrane region" description="Helical" evidence="1">
    <location>
        <begin position="209"/>
        <end position="227"/>
    </location>
</feature>
<dbReference type="InterPro" id="IPR018674">
    <property type="entry name" value="DUF2142_membrane"/>
</dbReference>
<proteinExistence type="predicted"/>
<keyword evidence="3" id="KW-1185">Reference proteome</keyword>
<reference evidence="2 3" key="1">
    <citation type="journal article" date="2020" name="J Geophys Res Biogeosci">
        <title>Magnetotaxis as an Adaptation to Enable Bacterial Shuttling of Microbial Sulfur and Sulfur Cycling Across Aquatic Oxic#Anoxic Interfaces.</title>
        <authorList>
            <person name="Li J."/>
            <person name="Liu P."/>
            <person name="Wang J."/>
            <person name="Roberts A.P."/>
            <person name="Pan Y."/>
        </authorList>
    </citation>
    <scope>NUCLEOTIDE SEQUENCE [LARGE SCALE GENOMIC DNA]</scope>
    <source>
        <strain evidence="2 3">MYR-1_YQ</strain>
    </source>
</reference>
<keyword evidence="1" id="KW-0472">Membrane</keyword>